<keyword evidence="3" id="KW-1185">Reference proteome</keyword>
<name>A0A9X3YHE0_9GAMM</name>
<reference evidence="2" key="1">
    <citation type="submission" date="2023-02" db="EMBL/GenBank/DDBJ databases">
        <title>Tahibacter soli sp. nov. isolated from soil.</title>
        <authorList>
            <person name="Baek J.H."/>
            <person name="Lee J.K."/>
            <person name="Choi D.G."/>
            <person name="Jeon C.O."/>
        </authorList>
    </citation>
    <scope>NUCLEOTIDE SEQUENCE</scope>
    <source>
        <strain evidence="2">BL</strain>
    </source>
</reference>
<keyword evidence="1" id="KW-1133">Transmembrane helix</keyword>
<gene>
    <name evidence="2" type="ORF">OD750_001020</name>
</gene>
<evidence type="ECO:0000256" key="1">
    <source>
        <dbReference type="SAM" id="Phobius"/>
    </source>
</evidence>
<feature type="transmembrane region" description="Helical" evidence="1">
    <location>
        <begin position="82"/>
        <end position="104"/>
    </location>
</feature>
<proteinExistence type="predicted"/>
<sequence>MPLRPALAWLIPALVAAIAFLPALHAGITPEDWGWLALTRHLDDPAVVLRENAFFTYFYRPVGLAFWWLTAQAFGADGVWHYAANLVVHAANAALVAVLGNALARDGDADRPWLPGLVAGLAFACAPAGIGTAIWLSDRFDPLALLFGLAALVAGERALRRDSTGAAIASAALLLFSLTSKEVAYAVAAALFVRALAHRYATGERRYGVAIAAVAAVIAALALRVASGTATTTTGAQAGAGAIVEGALAWWRYLPHALFGFTSASLHPLAIALVALLAALVIAAGIVAVRRRSAYAMRTASIALVLVAAPSVLQAPIVRLALANDAGVLSLNLRFYYLAAAGIALAVPAIWTLLRGRAARAVCVGAFGALCVVGLVLSHRIASRWTDLYAADSARVTRIGEALAARDFPPGCRIELAMPDYSDDVRTHIDTMVKGAASRGASLMRCAIFAGRPVYNTVVDARDCAAGAWPGLRIAVANGHDLVDRFGNLCTLQFVEPDHAETGANVFPFSVDAQGRVASPEAAP</sequence>
<organism evidence="2 3">
    <name type="scientific">Tahibacter soli</name>
    <dbReference type="NCBI Taxonomy" id="2983605"/>
    <lineage>
        <taxon>Bacteria</taxon>
        <taxon>Pseudomonadati</taxon>
        <taxon>Pseudomonadota</taxon>
        <taxon>Gammaproteobacteria</taxon>
        <taxon>Lysobacterales</taxon>
        <taxon>Rhodanobacteraceae</taxon>
        <taxon>Tahibacter</taxon>
    </lineage>
</organism>
<feature type="transmembrane region" description="Helical" evidence="1">
    <location>
        <begin position="116"/>
        <end position="136"/>
    </location>
</feature>
<feature type="transmembrane region" description="Helical" evidence="1">
    <location>
        <begin position="171"/>
        <end position="195"/>
    </location>
</feature>
<feature type="transmembrane region" description="Helical" evidence="1">
    <location>
        <begin position="335"/>
        <end position="354"/>
    </location>
</feature>
<feature type="transmembrane region" description="Helical" evidence="1">
    <location>
        <begin position="207"/>
        <end position="226"/>
    </location>
</feature>
<dbReference type="EMBL" id="JAOVZO020000001">
    <property type="protein sequence ID" value="MDC8011120.1"/>
    <property type="molecule type" value="Genomic_DNA"/>
</dbReference>
<protein>
    <submittedName>
        <fullName evidence="2">Uncharacterized protein</fullName>
    </submittedName>
</protein>
<evidence type="ECO:0000313" key="2">
    <source>
        <dbReference type="EMBL" id="MDC8011120.1"/>
    </source>
</evidence>
<keyword evidence="1" id="KW-0812">Transmembrane</keyword>
<dbReference type="Proteomes" id="UP001139971">
    <property type="component" value="Unassembled WGS sequence"/>
</dbReference>
<keyword evidence="1" id="KW-0472">Membrane</keyword>
<evidence type="ECO:0000313" key="3">
    <source>
        <dbReference type="Proteomes" id="UP001139971"/>
    </source>
</evidence>
<dbReference type="AlphaFoldDB" id="A0A9X3YHE0"/>
<comment type="caution">
    <text evidence="2">The sequence shown here is derived from an EMBL/GenBank/DDBJ whole genome shotgun (WGS) entry which is preliminary data.</text>
</comment>
<feature type="transmembrane region" description="Helical" evidence="1">
    <location>
        <begin position="301"/>
        <end position="323"/>
    </location>
</feature>
<feature type="transmembrane region" description="Helical" evidence="1">
    <location>
        <begin position="361"/>
        <end position="382"/>
    </location>
</feature>
<accession>A0A9X3YHE0</accession>
<dbReference type="RefSeq" id="WP_263544536.1">
    <property type="nucleotide sequence ID" value="NZ_JAOVZO020000001.1"/>
</dbReference>
<feature type="transmembrane region" description="Helical" evidence="1">
    <location>
        <begin position="266"/>
        <end position="289"/>
    </location>
</feature>